<organism evidence="2 3">
    <name type="scientific">Epilithonimonas bovis DSM 19482</name>
    <dbReference type="NCBI Taxonomy" id="1121284"/>
    <lineage>
        <taxon>Bacteria</taxon>
        <taxon>Pseudomonadati</taxon>
        <taxon>Bacteroidota</taxon>
        <taxon>Flavobacteriia</taxon>
        <taxon>Flavobacteriales</taxon>
        <taxon>Weeksellaceae</taxon>
        <taxon>Chryseobacterium group</taxon>
        <taxon>Epilithonimonas</taxon>
    </lineage>
</organism>
<accession>A0A1U7PWP8</accession>
<feature type="transmembrane region" description="Helical" evidence="1">
    <location>
        <begin position="6"/>
        <end position="25"/>
    </location>
</feature>
<sequence length="73" mass="8974">MKNFIFFVSVFLCYFFLTFIEKIYISTDSKIFDFLQTRKYLIFYQKIIQVMPYKIIFKVKKNGGGYLTLLRHY</sequence>
<dbReference type="STRING" id="1121284.SAMN05660493_02035"/>
<keyword evidence="1" id="KW-0472">Membrane</keyword>
<evidence type="ECO:0000313" key="3">
    <source>
        <dbReference type="Proteomes" id="UP000187261"/>
    </source>
</evidence>
<name>A0A1U7PWP8_9FLAO</name>
<protein>
    <submittedName>
        <fullName evidence="2">Uncharacterized protein</fullName>
    </submittedName>
</protein>
<gene>
    <name evidence="2" type="ORF">SAMN05660493_02035</name>
</gene>
<keyword evidence="3" id="KW-1185">Reference proteome</keyword>
<proteinExistence type="predicted"/>
<dbReference type="AlphaFoldDB" id="A0A1U7PWP8"/>
<dbReference type="EMBL" id="FTPU01000020">
    <property type="protein sequence ID" value="SIT97319.1"/>
    <property type="molecule type" value="Genomic_DNA"/>
</dbReference>
<evidence type="ECO:0000256" key="1">
    <source>
        <dbReference type="SAM" id="Phobius"/>
    </source>
</evidence>
<keyword evidence="1" id="KW-1133">Transmembrane helix</keyword>
<evidence type="ECO:0000313" key="2">
    <source>
        <dbReference type="EMBL" id="SIT97319.1"/>
    </source>
</evidence>
<dbReference type="Proteomes" id="UP000187261">
    <property type="component" value="Unassembled WGS sequence"/>
</dbReference>
<reference evidence="3" key="1">
    <citation type="submission" date="2016-10" db="EMBL/GenBank/DDBJ databases">
        <authorList>
            <person name="Varghese N."/>
            <person name="Submissions S."/>
        </authorList>
    </citation>
    <scope>NUCLEOTIDE SEQUENCE [LARGE SCALE GENOMIC DNA]</scope>
    <source>
        <strain evidence="3">DSM 19482</strain>
    </source>
</reference>
<keyword evidence="1" id="KW-0812">Transmembrane</keyword>